<reference evidence="1" key="1">
    <citation type="submission" date="2021-02" db="EMBL/GenBank/DDBJ databases">
        <authorList>
            <person name="Nowell W R."/>
        </authorList>
    </citation>
    <scope>NUCLEOTIDE SEQUENCE</scope>
</reference>
<evidence type="ECO:0000313" key="1">
    <source>
        <dbReference type="EMBL" id="CAF4215037.1"/>
    </source>
</evidence>
<dbReference type="AlphaFoldDB" id="A0A820C112"/>
<dbReference type="Proteomes" id="UP000663823">
    <property type="component" value="Unassembled WGS sequence"/>
</dbReference>
<gene>
    <name evidence="1" type="ORF">OTI717_LOCUS39144</name>
</gene>
<proteinExistence type="predicted"/>
<accession>A0A820C112</accession>
<comment type="caution">
    <text evidence="1">The sequence shown here is derived from an EMBL/GenBank/DDBJ whole genome shotgun (WGS) entry which is preliminary data.</text>
</comment>
<dbReference type="EMBL" id="CAJOAX010023919">
    <property type="protein sequence ID" value="CAF4215037.1"/>
    <property type="molecule type" value="Genomic_DNA"/>
</dbReference>
<organism evidence="1 2">
    <name type="scientific">Rotaria sordida</name>
    <dbReference type="NCBI Taxonomy" id="392033"/>
    <lineage>
        <taxon>Eukaryota</taxon>
        <taxon>Metazoa</taxon>
        <taxon>Spiralia</taxon>
        <taxon>Gnathifera</taxon>
        <taxon>Rotifera</taxon>
        <taxon>Eurotatoria</taxon>
        <taxon>Bdelloidea</taxon>
        <taxon>Philodinida</taxon>
        <taxon>Philodinidae</taxon>
        <taxon>Rotaria</taxon>
    </lineage>
</organism>
<sequence length="48" mass="5563">MREHVVGGNVLVGFDEDIWMLSFKHLRFLITARDNKFTDTTPDGQQVQ</sequence>
<protein>
    <submittedName>
        <fullName evidence="1">Uncharacterized protein</fullName>
    </submittedName>
</protein>
<name>A0A820C112_9BILA</name>
<evidence type="ECO:0000313" key="2">
    <source>
        <dbReference type="Proteomes" id="UP000663823"/>
    </source>
</evidence>
<feature type="non-terminal residue" evidence="1">
    <location>
        <position position="48"/>
    </location>
</feature>